<accession>A0A6I4MJ83</accession>
<proteinExistence type="predicted"/>
<dbReference type="Proteomes" id="UP000462055">
    <property type="component" value="Unassembled WGS sequence"/>
</dbReference>
<feature type="region of interest" description="Disordered" evidence="1">
    <location>
        <begin position="232"/>
        <end position="303"/>
    </location>
</feature>
<protein>
    <recommendedName>
        <fullName evidence="2">Recombinase domain-containing protein</fullName>
    </recommendedName>
</protein>
<dbReference type="PANTHER" id="PTHR30461">
    <property type="entry name" value="DNA-INVERTASE FROM LAMBDOID PROPHAGE"/>
    <property type="match status" value="1"/>
</dbReference>
<reference evidence="3" key="1">
    <citation type="submission" date="2019-12" db="EMBL/GenBank/DDBJ databases">
        <title>Actinomadura physcomitrii sp. nov., a novel actinomycete isolated from moss [Physcomitrium sphaericum (Ludw) Fuernr].</title>
        <authorList>
            <person name="Zhuang X."/>
        </authorList>
    </citation>
    <scope>NUCLEOTIDE SEQUENCE [LARGE SCALE GENOMIC DNA]</scope>
    <source>
        <strain evidence="3">LD22</strain>
    </source>
</reference>
<organism evidence="3 4">
    <name type="scientific">Actinomadura physcomitrii</name>
    <dbReference type="NCBI Taxonomy" id="2650748"/>
    <lineage>
        <taxon>Bacteria</taxon>
        <taxon>Bacillati</taxon>
        <taxon>Actinomycetota</taxon>
        <taxon>Actinomycetes</taxon>
        <taxon>Streptosporangiales</taxon>
        <taxon>Thermomonosporaceae</taxon>
        <taxon>Actinomadura</taxon>
    </lineage>
</organism>
<comment type="caution">
    <text evidence="3">The sequence shown here is derived from an EMBL/GenBank/DDBJ whole genome shotgun (WGS) entry which is preliminary data.</text>
</comment>
<dbReference type="EMBL" id="WBMS02000048">
    <property type="protein sequence ID" value="MWA06248.1"/>
    <property type="molecule type" value="Genomic_DNA"/>
</dbReference>
<dbReference type="InterPro" id="IPR038109">
    <property type="entry name" value="DNA_bind_recomb_sf"/>
</dbReference>
<feature type="compositionally biased region" description="Basic and acidic residues" evidence="1">
    <location>
        <begin position="239"/>
        <end position="248"/>
    </location>
</feature>
<dbReference type="AlphaFoldDB" id="A0A6I4MJ83"/>
<gene>
    <name evidence="3" type="ORF">F8568_039075</name>
</gene>
<feature type="domain" description="Recombinase" evidence="2">
    <location>
        <begin position="57"/>
        <end position="172"/>
    </location>
</feature>
<dbReference type="GO" id="GO:0003677">
    <property type="term" value="F:DNA binding"/>
    <property type="evidence" value="ECO:0007669"/>
    <property type="project" value="InterPro"/>
</dbReference>
<dbReference type="InterPro" id="IPR050639">
    <property type="entry name" value="SSR_resolvase"/>
</dbReference>
<dbReference type="GO" id="GO:0000150">
    <property type="term" value="F:DNA strand exchange activity"/>
    <property type="evidence" value="ECO:0007669"/>
    <property type="project" value="InterPro"/>
</dbReference>
<keyword evidence="4" id="KW-1185">Reference proteome</keyword>
<evidence type="ECO:0000256" key="1">
    <source>
        <dbReference type="SAM" id="MobiDB-lite"/>
    </source>
</evidence>
<dbReference type="Pfam" id="PF07508">
    <property type="entry name" value="Recombinase"/>
    <property type="match status" value="1"/>
</dbReference>
<evidence type="ECO:0000313" key="3">
    <source>
        <dbReference type="EMBL" id="MWA06248.1"/>
    </source>
</evidence>
<dbReference type="PANTHER" id="PTHR30461:SF23">
    <property type="entry name" value="DNA RECOMBINASE-RELATED"/>
    <property type="match status" value="1"/>
</dbReference>
<dbReference type="InterPro" id="IPR011109">
    <property type="entry name" value="DNA_bind_recombinase_dom"/>
</dbReference>
<evidence type="ECO:0000259" key="2">
    <source>
        <dbReference type="PROSITE" id="PS51737"/>
    </source>
</evidence>
<evidence type="ECO:0000313" key="4">
    <source>
        <dbReference type="Proteomes" id="UP000462055"/>
    </source>
</evidence>
<dbReference type="Gene3D" id="3.90.1750.20">
    <property type="entry name" value="Putative Large Serine Recombinase, Chain B, Domain 2"/>
    <property type="match status" value="1"/>
</dbReference>
<name>A0A6I4MJ83_9ACTN</name>
<dbReference type="PROSITE" id="PS51737">
    <property type="entry name" value="RECOMBINASE_DNA_BIND"/>
    <property type="match status" value="1"/>
</dbReference>
<sequence>MLVDWRGCHDLYAAGSEESGLHDVSVVMGENVRRSERTKRWHAAQAQRGIPHTGGRTFGYRLVDGAPGAIEVVPEEAAVIRAAVAACAEGRSWGAMTDIFARSGLPTGNGGPWRTQTVKQIISSPRLAGLRMLDGEIVIGPNGSPVLGCWEPIISRAEWEAVRARYEPRRRAPGGRSLAGNGRTPRKYLLSGFLLCGKEADGRRRGCVMAGCATKQDVPVCVPAGERWRVRRERRARRMDRGGGDRTRPGLARHGATRRPEASAVGSGSGTRCHSPQAGGAAGAPSTGRDHSSGVPAAVRRPR</sequence>